<reference evidence="2 3" key="1">
    <citation type="journal article" date="2017" name="Nat. Commun.">
        <title>Genome assembly with in vitro proximity ligation data and whole-genome triplication in lettuce.</title>
        <authorList>
            <person name="Reyes-Chin-Wo S."/>
            <person name="Wang Z."/>
            <person name="Yang X."/>
            <person name="Kozik A."/>
            <person name="Arikit S."/>
            <person name="Song C."/>
            <person name="Xia L."/>
            <person name="Froenicke L."/>
            <person name="Lavelle D.O."/>
            <person name="Truco M.J."/>
            <person name="Xia R."/>
            <person name="Zhu S."/>
            <person name="Xu C."/>
            <person name="Xu H."/>
            <person name="Xu X."/>
            <person name="Cox K."/>
            <person name="Korf I."/>
            <person name="Meyers B.C."/>
            <person name="Michelmore R.W."/>
        </authorList>
    </citation>
    <scope>NUCLEOTIDE SEQUENCE [LARGE SCALE GENOMIC DNA]</scope>
    <source>
        <strain evidence="3">cv. Salinas</strain>
        <tissue evidence="2">Seedlings</tissue>
    </source>
</reference>
<dbReference type="GO" id="GO:0004672">
    <property type="term" value="F:protein kinase activity"/>
    <property type="evidence" value="ECO:0000318"/>
    <property type="project" value="GO_Central"/>
</dbReference>
<dbReference type="Proteomes" id="UP000235145">
    <property type="component" value="Unassembled WGS sequence"/>
</dbReference>
<evidence type="ECO:0000259" key="1">
    <source>
        <dbReference type="Pfam" id="PF07714"/>
    </source>
</evidence>
<proteinExistence type="predicted"/>
<evidence type="ECO:0000313" key="2">
    <source>
        <dbReference type="EMBL" id="KAJ0211791.1"/>
    </source>
</evidence>
<dbReference type="PANTHER" id="PTHR27003">
    <property type="entry name" value="OS07G0166700 PROTEIN"/>
    <property type="match status" value="1"/>
</dbReference>
<dbReference type="PANTHER" id="PTHR27003:SF469">
    <property type="entry name" value="PROTEIN KINASE DOMAIN-CONTAINING PROTEIN"/>
    <property type="match status" value="1"/>
</dbReference>
<sequence>MLSKQGFHKFQTKFGLISKLWLVQLVSLIGYYDEEGEMVLVYDYMSHGTLHDHLYKGNNPNLPWKRHLEICIGVAKGLHYLDKGANRASYIKDLTLHIFVHSFPQEDLDEFGYPFSSLYIHPLASFGVIPLEARQLWCLIRRDQQEGVHG</sequence>
<evidence type="ECO:0000313" key="3">
    <source>
        <dbReference type="Proteomes" id="UP000235145"/>
    </source>
</evidence>
<organism evidence="2 3">
    <name type="scientific">Lactuca sativa</name>
    <name type="common">Garden lettuce</name>
    <dbReference type="NCBI Taxonomy" id="4236"/>
    <lineage>
        <taxon>Eukaryota</taxon>
        <taxon>Viridiplantae</taxon>
        <taxon>Streptophyta</taxon>
        <taxon>Embryophyta</taxon>
        <taxon>Tracheophyta</taxon>
        <taxon>Spermatophyta</taxon>
        <taxon>Magnoliopsida</taxon>
        <taxon>eudicotyledons</taxon>
        <taxon>Gunneridae</taxon>
        <taxon>Pentapetalae</taxon>
        <taxon>asterids</taxon>
        <taxon>campanulids</taxon>
        <taxon>Asterales</taxon>
        <taxon>Asteraceae</taxon>
        <taxon>Cichorioideae</taxon>
        <taxon>Cichorieae</taxon>
        <taxon>Lactucinae</taxon>
        <taxon>Lactuca</taxon>
    </lineage>
</organism>
<dbReference type="EMBL" id="NBSK02000004">
    <property type="protein sequence ID" value="KAJ0211791.1"/>
    <property type="molecule type" value="Genomic_DNA"/>
</dbReference>
<dbReference type="SUPFAM" id="SSF56112">
    <property type="entry name" value="Protein kinase-like (PK-like)"/>
    <property type="match status" value="1"/>
</dbReference>
<dbReference type="AlphaFoldDB" id="A0A9R1XG76"/>
<dbReference type="InterPro" id="IPR045272">
    <property type="entry name" value="ANXUR1/2-like"/>
</dbReference>
<dbReference type="Gene3D" id="1.10.510.10">
    <property type="entry name" value="Transferase(Phosphotransferase) domain 1"/>
    <property type="match status" value="1"/>
</dbReference>
<name>A0A9R1XG76_LACSA</name>
<dbReference type="InterPro" id="IPR011009">
    <property type="entry name" value="Kinase-like_dom_sf"/>
</dbReference>
<dbReference type="InterPro" id="IPR001245">
    <property type="entry name" value="Ser-Thr/Tyr_kinase_cat_dom"/>
</dbReference>
<dbReference type="Pfam" id="PF07714">
    <property type="entry name" value="PK_Tyr_Ser-Thr"/>
    <property type="match status" value="1"/>
</dbReference>
<gene>
    <name evidence="2" type="ORF">LSAT_V11C400222520</name>
</gene>
<feature type="domain" description="Serine-threonine/tyrosine-protein kinase catalytic" evidence="1">
    <location>
        <begin position="7"/>
        <end position="83"/>
    </location>
</feature>
<accession>A0A9R1XG76</accession>
<comment type="caution">
    <text evidence="2">The sequence shown here is derived from an EMBL/GenBank/DDBJ whole genome shotgun (WGS) entry which is preliminary data.</text>
</comment>
<protein>
    <recommendedName>
        <fullName evidence="1">Serine-threonine/tyrosine-protein kinase catalytic domain-containing protein</fullName>
    </recommendedName>
</protein>
<keyword evidence="3" id="KW-1185">Reference proteome</keyword>
<dbReference type="GO" id="GO:0004714">
    <property type="term" value="F:transmembrane receptor protein tyrosine kinase activity"/>
    <property type="evidence" value="ECO:0007669"/>
    <property type="project" value="InterPro"/>
</dbReference>
<dbReference type="GO" id="GO:0005886">
    <property type="term" value="C:plasma membrane"/>
    <property type="evidence" value="ECO:0000318"/>
    <property type="project" value="GO_Central"/>
</dbReference>